<dbReference type="InterPro" id="IPR036942">
    <property type="entry name" value="Beta-barrel_TonB_sf"/>
</dbReference>
<dbReference type="InterPro" id="IPR023997">
    <property type="entry name" value="TonB-dep_OMP_SusC/RagA_CS"/>
</dbReference>
<evidence type="ECO:0000259" key="12">
    <source>
        <dbReference type="Pfam" id="PF07715"/>
    </source>
</evidence>
<dbReference type="OrthoDB" id="693493at2"/>
<dbReference type="Pfam" id="PF13715">
    <property type="entry name" value="CarbopepD_reg_2"/>
    <property type="match status" value="1"/>
</dbReference>
<organism evidence="13 14">
    <name type="scientific">Sphingobacterium olei</name>
    <dbReference type="NCBI Taxonomy" id="2571155"/>
    <lineage>
        <taxon>Bacteria</taxon>
        <taxon>Pseudomonadati</taxon>
        <taxon>Bacteroidota</taxon>
        <taxon>Sphingobacteriia</taxon>
        <taxon>Sphingobacteriales</taxon>
        <taxon>Sphingobacteriaceae</taxon>
        <taxon>Sphingobacterium</taxon>
    </lineage>
</organism>
<reference evidence="13 14" key="1">
    <citation type="submission" date="2019-04" db="EMBL/GenBank/DDBJ databases">
        <title>Sphingobacterium olei sp. nov., isolated from oil-contaminated soil.</title>
        <authorList>
            <person name="Liu B."/>
        </authorList>
    </citation>
    <scope>NUCLEOTIDE SEQUENCE [LARGE SCALE GENOMIC DNA]</scope>
    <source>
        <strain evidence="13 14">HAL-9</strain>
    </source>
</reference>
<evidence type="ECO:0000256" key="1">
    <source>
        <dbReference type="ARBA" id="ARBA00004571"/>
    </source>
</evidence>
<dbReference type="InterPro" id="IPR039426">
    <property type="entry name" value="TonB-dep_rcpt-like"/>
</dbReference>
<dbReference type="Gene3D" id="2.170.130.10">
    <property type="entry name" value="TonB-dependent receptor, plug domain"/>
    <property type="match status" value="1"/>
</dbReference>
<dbReference type="InterPro" id="IPR023996">
    <property type="entry name" value="TonB-dep_OMP_SusC/RagA"/>
</dbReference>
<keyword evidence="5 9" id="KW-0798">TonB box</keyword>
<evidence type="ECO:0000256" key="2">
    <source>
        <dbReference type="ARBA" id="ARBA00022448"/>
    </source>
</evidence>
<keyword evidence="10" id="KW-0732">Signal</keyword>
<dbReference type="InterPro" id="IPR012910">
    <property type="entry name" value="Plug_dom"/>
</dbReference>
<accession>A0A4U0P6T6</accession>
<evidence type="ECO:0000256" key="5">
    <source>
        <dbReference type="ARBA" id="ARBA00023077"/>
    </source>
</evidence>
<dbReference type="GO" id="GO:0009279">
    <property type="term" value="C:cell outer membrane"/>
    <property type="evidence" value="ECO:0007669"/>
    <property type="project" value="UniProtKB-SubCell"/>
</dbReference>
<evidence type="ECO:0000256" key="8">
    <source>
        <dbReference type="PROSITE-ProRule" id="PRU01360"/>
    </source>
</evidence>
<dbReference type="RefSeq" id="WP_136899446.1">
    <property type="nucleotide sequence ID" value="NZ_SUME01000001.1"/>
</dbReference>
<keyword evidence="14" id="KW-1185">Reference proteome</keyword>
<feature type="domain" description="TonB-dependent receptor-like beta-barrel" evidence="11">
    <location>
        <begin position="469"/>
        <end position="862"/>
    </location>
</feature>
<feature type="signal peptide" evidence="10">
    <location>
        <begin position="1"/>
        <end position="18"/>
    </location>
</feature>
<sequence length="1065" mass="119713">MIRLLAILFGGCLSLSYASGQSISGTVISDKTDLPIEYASLRWQASGTESSSDADGDFQVPFFNADSLIISAIGYLTKTIYVARAQSDLKITLVADEKAIEVVEISTGYYRLPKERATGSFVHIDNTLLDRNPSPNILQRLEGVASGVQFVNAGGNSSNDIRVRGLSTIESNAQPLIILDNFPYEGDLNNIDPNDIEDITILKDAAAASIWGAMAGNGVIVINSKQAKLNGRVNINLNANTGFSERPDLTYSMAWLPSDIVMDIEKQRYEEALYNIADHVTVPYYVDLLDEQKNGRISLEELRMGEERLRNTDTRLQAMKHLYRSGFNGQYGLNVSGGAGMHNYKLSFGLWDNKSEVIGNDSKRVNFSIVNRFAPTRAIDLGLGFTYVHNGNISNGVSYNDLTGNYAGYPSISPYIQLSDDGIAQSIVKDVKYSYARVAENEGLLDWLYRPLEERSLVNNTSYGREYRINADVGVKPLTGLEIRANYQLVQGNSKSNTHYLKDSYYVRNLVNSYTQANGSFIIPNNGIYREGNPEDRFSHFGRLQVNYAGTYDERHKLNTLAGMEIRHSQAEIFPGMVLYNYHDDYLTGSNQYNFNQSYPTRPTGAPSRFIPGASAIRKKLTNRDLSYYGNMSYDYNSRYIVSGSIRWDASNLFGVKTNDKGVPLWSIGGSWNISNEDFFDLEHILPYLRLRTTYGRSGNVNKSVTHYPTVRFTTSALGQPAATVLSVGNPSLRWEKVYTWNSGLDWKMFGAKLSGSIEYYIKDGNDLIGDQFMDPTTGVDEAYKINYADIQSKGWDIQVSTQHAWHNINWKVDVLSSWVKNKIKNYATNEATRVSNYYNPSVPPEIGRSKDVIYSLPWHGLSNEGLPIIYIDDELSKNYSEFSNVHLKKEMLIDAGVTVPTFYGSVRNTLGWKNFQLSFLVTWKGGNVFRRSSMEPDGENRAAYHMDYFDRWRQEGDELITQVPRRINANEMTAADISAAATYYRVSQQLITKADLIRLQDIGLNYQIDKSFIRGTPIKGVTISGFATNLGLLWKSTKYPIDPDFRNSIFVPVRQFNLGIKVLL</sequence>
<dbReference type="Proteomes" id="UP000306808">
    <property type="component" value="Unassembled WGS sequence"/>
</dbReference>
<evidence type="ECO:0000259" key="11">
    <source>
        <dbReference type="Pfam" id="PF00593"/>
    </source>
</evidence>
<protein>
    <submittedName>
        <fullName evidence="13">SusC/RagA family TonB-linked outer membrane protein</fullName>
    </submittedName>
</protein>
<feature type="domain" description="TonB-dependent receptor plug" evidence="12">
    <location>
        <begin position="114"/>
        <end position="219"/>
    </location>
</feature>
<feature type="chain" id="PRO_5020349816" evidence="10">
    <location>
        <begin position="19"/>
        <end position="1065"/>
    </location>
</feature>
<evidence type="ECO:0000256" key="4">
    <source>
        <dbReference type="ARBA" id="ARBA00022692"/>
    </source>
</evidence>
<dbReference type="AlphaFoldDB" id="A0A4U0P6T6"/>
<evidence type="ECO:0000313" key="14">
    <source>
        <dbReference type="Proteomes" id="UP000306808"/>
    </source>
</evidence>
<dbReference type="InterPro" id="IPR008969">
    <property type="entry name" value="CarboxyPept-like_regulatory"/>
</dbReference>
<proteinExistence type="inferred from homology"/>
<evidence type="ECO:0000256" key="9">
    <source>
        <dbReference type="RuleBase" id="RU003357"/>
    </source>
</evidence>
<evidence type="ECO:0000256" key="3">
    <source>
        <dbReference type="ARBA" id="ARBA00022452"/>
    </source>
</evidence>
<keyword evidence="7 8" id="KW-0998">Cell outer membrane</keyword>
<dbReference type="NCBIfam" id="TIGR04056">
    <property type="entry name" value="OMP_RagA_SusC"/>
    <property type="match status" value="1"/>
</dbReference>
<dbReference type="Pfam" id="PF00593">
    <property type="entry name" value="TonB_dep_Rec_b-barrel"/>
    <property type="match status" value="1"/>
</dbReference>
<keyword evidence="6 8" id="KW-0472">Membrane</keyword>
<keyword evidence="3 8" id="KW-1134">Transmembrane beta strand</keyword>
<dbReference type="SUPFAM" id="SSF56935">
    <property type="entry name" value="Porins"/>
    <property type="match status" value="1"/>
</dbReference>
<evidence type="ECO:0000313" key="13">
    <source>
        <dbReference type="EMBL" id="TJZ63010.1"/>
    </source>
</evidence>
<comment type="subcellular location">
    <subcellularLocation>
        <location evidence="1 8">Cell outer membrane</location>
        <topology evidence="1 8">Multi-pass membrane protein</topology>
    </subcellularLocation>
</comment>
<gene>
    <name evidence="13" type="ORF">FAZ15_01550</name>
</gene>
<dbReference type="EMBL" id="SUME01000001">
    <property type="protein sequence ID" value="TJZ63010.1"/>
    <property type="molecule type" value="Genomic_DNA"/>
</dbReference>
<keyword evidence="4 8" id="KW-0812">Transmembrane</keyword>
<name>A0A4U0P6T6_9SPHI</name>
<dbReference type="Pfam" id="PF07715">
    <property type="entry name" value="Plug"/>
    <property type="match status" value="1"/>
</dbReference>
<evidence type="ECO:0000256" key="7">
    <source>
        <dbReference type="ARBA" id="ARBA00023237"/>
    </source>
</evidence>
<keyword evidence="2 8" id="KW-0813">Transport</keyword>
<dbReference type="Gene3D" id="2.40.170.20">
    <property type="entry name" value="TonB-dependent receptor, beta-barrel domain"/>
    <property type="match status" value="1"/>
</dbReference>
<evidence type="ECO:0000256" key="6">
    <source>
        <dbReference type="ARBA" id="ARBA00023136"/>
    </source>
</evidence>
<dbReference type="NCBIfam" id="TIGR04057">
    <property type="entry name" value="SusC_RagA_signa"/>
    <property type="match status" value="1"/>
</dbReference>
<dbReference type="PROSITE" id="PS52016">
    <property type="entry name" value="TONB_DEPENDENT_REC_3"/>
    <property type="match status" value="1"/>
</dbReference>
<evidence type="ECO:0000256" key="10">
    <source>
        <dbReference type="SAM" id="SignalP"/>
    </source>
</evidence>
<dbReference type="SUPFAM" id="SSF49464">
    <property type="entry name" value="Carboxypeptidase regulatory domain-like"/>
    <property type="match status" value="1"/>
</dbReference>
<dbReference type="InterPro" id="IPR037066">
    <property type="entry name" value="Plug_dom_sf"/>
</dbReference>
<dbReference type="InterPro" id="IPR000531">
    <property type="entry name" value="Beta-barrel_TonB"/>
</dbReference>
<comment type="similarity">
    <text evidence="8 9">Belongs to the TonB-dependent receptor family.</text>
</comment>
<comment type="caution">
    <text evidence="13">The sequence shown here is derived from an EMBL/GenBank/DDBJ whole genome shotgun (WGS) entry which is preliminary data.</text>
</comment>